<accession>A0A0B1S5S9</accession>
<evidence type="ECO:0000313" key="2">
    <source>
        <dbReference type="Proteomes" id="UP000053660"/>
    </source>
</evidence>
<name>A0A0B1S5S9_OESDE</name>
<gene>
    <name evidence="1" type="ORF">OESDEN_21807</name>
</gene>
<dbReference type="EMBL" id="KN609644">
    <property type="protein sequence ID" value="KHJ78570.1"/>
    <property type="molecule type" value="Genomic_DNA"/>
</dbReference>
<sequence>MFRYKSTRSLLFTTRKRKFCISPKRSLLTCHLERTLTYHGKLKGNPLLCPSHRCPYLCVPHSLH</sequence>
<dbReference type="Proteomes" id="UP000053660">
    <property type="component" value="Unassembled WGS sequence"/>
</dbReference>
<evidence type="ECO:0000313" key="1">
    <source>
        <dbReference type="EMBL" id="KHJ78570.1"/>
    </source>
</evidence>
<dbReference type="AlphaFoldDB" id="A0A0B1S5S9"/>
<keyword evidence="2" id="KW-1185">Reference proteome</keyword>
<proteinExistence type="predicted"/>
<protein>
    <submittedName>
        <fullName evidence="1">Uncharacterized protein</fullName>
    </submittedName>
</protein>
<reference evidence="1 2" key="1">
    <citation type="submission" date="2014-03" db="EMBL/GenBank/DDBJ databases">
        <title>Draft genome of the hookworm Oesophagostomum dentatum.</title>
        <authorList>
            <person name="Mitreva M."/>
        </authorList>
    </citation>
    <scope>NUCLEOTIDE SEQUENCE [LARGE SCALE GENOMIC DNA]</scope>
    <source>
        <strain evidence="1 2">OD-Hann</strain>
    </source>
</reference>
<organism evidence="1 2">
    <name type="scientific">Oesophagostomum dentatum</name>
    <name type="common">Nodular worm</name>
    <dbReference type="NCBI Taxonomy" id="61180"/>
    <lineage>
        <taxon>Eukaryota</taxon>
        <taxon>Metazoa</taxon>
        <taxon>Ecdysozoa</taxon>
        <taxon>Nematoda</taxon>
        <taxon>Chromadorea</taxon>
        <taxon>Rhabditida</taxon>
        <taxon>Rhabditina</taxon>
        <taxon>Rhabditomorpha</taxon>
        <taxon>Strongyloidea</taxon>
        <taxon>Strongylidae</taxon>
        <taxon>Oesophagostomum</taxon>
    </lineage>
</organism>